<dbReference type="AlphaFoldDB" id="A0A7W7QX63"/>
<proteinExistence type="predicted"/>
<gene>
    <name evidence="2" type="ORF">FHR34_000237</name>
</gene>
<protein>
    <recommendedName>
        <fullName evidence="4">Cytoplasmic protein</fullName>
    </recommendedName>
</protein>
<dbReference type="Gene3D" id="3.80.10.10">
    <property type="entry name" value="Ribonuclease Inhibitor"/>
    <property type="match status" value="1"/>
</dbReference>
<keyword evidence="3" id="KW-1185">Reference proteome</keyword>
<accession>A0A7W7QX63</accession>
<evidence type="ECO:0008006" key="4">
    <source>
        <dbReference type="Google" id="ProtNLM"/>
    </source>
</evidence>
<reference evidence="2 3" key="1">
    <citation type="submission" date="2020-08" db="EMBL/GenBank/DDBJ databases">
        <title>Sequencing the genomes of 1000 actinobacteria strains.</title>
        <authorList>
            <person name="Klenk H.-P."/>
        </authorList>
    </citation>
    <scope>NUCLEOTIDE SEQUENCE [LARGE SCALE GENOMIC DNA]</scope>
    <source>
        <strain evidence="2 3">DSM 41654</strain>
    </source>
</reference>
<evidence type="ECO:0000256" key="1">
    <source>
        <dbReference type="SAM" id="MobiDB-lite"/>
    </source>
</evidence>
<dbReference type="RefSeq" id="WP_184933609.1">
    <property type="nucleotide sequence ID" value="NZ_JACHJV010000001.1"/>
</dbReference>
<dbReference type="InterPro" id="IPR047722">
    <property type="entry name" value="STM4015-like"/>
</dbReference>
<dbReference type="Proteomes" id="UP000540506">
    <property type="component" value="Unassembled WGS sequence"/>
</dbReference>
<dbReference type="EMBL" id="JACHJV010000001">
    <property type="protein sequence ID" value="MBB4921244.1"/>
    <property type="molecule type" value="Genomic_DNA"/>
</dbReference>
<evidence type="ECO:0000313" key="3">
    <source>
        <dbReference type="Proteomes" id="UP000540506"/>
    </source>
</evidence>
<comment type="caution">
    <text evidence="2">The sequence shown here is derived from an EMBL/GenBank/DDBJ whole genome shotgun (WGS) entry which is preliminary data.</text>
</comment>
<feature type="region of interest" description="Disordered" evidence="1">
    <location>
        <begin position="309"/>
        <end position="328"/>
    </location>
</feature>
<dbReference type="InterPro" id="IPR032675">
    <property type="entry name" value="LRR_dom_sf"/>
</dbReference>
<evidence type="ECO:0000313" key="2">
    <source>
        <dbReference type="EMBL" id="MBB4921244.1"/>
    </source>
</evidence>
<dbReference type="NCBIfam" id="NF038076">
    <property type="entry name" value="fam_STM4015"/>
    <property type="match status" value="1"/>
</dbReference>
<sequence length="328" mass="35181">MSTISDHLAAFHGLPVFDHTAAATEDSATAKLPAAADAAWRIGLDYESEITFEEAWQAFLDSVDTTQVRAVVIGNWWGDNYGPLTDALAAIVASAGQLPALRALFIGDVVSEECELSWLQMTDVTPVLESFPQLEELVVRGASGGYGDDEPPLSLRPLRHERLRALRFEAGGLPGSVVRAVTACEFPALERLELWLGVEEYGGDATVADLAPLLAGAGLPALRHLGLENSELQDEIAAAVAGAPVVARLERLSLAMGTLTDEGATALLEGQPLTHLSALDLHHHFLTDPMIERLRTALEPAGVAVDLSEQEKPDEYDGETWRYTANAE</sequence>
<name>A0A7W7QX63_KITKI</name>
<dbReference type="SUPFAM" id="SSF52047">
    <property type="entry name" value="RNI-like"/>
    <property type="match status" value="1"/>
</dbReference>
<organism evidence="2 3">
    <name type="scientific">Kitasatospora kifunensis</name>
    <name type="common">Streptomyces kifunensis</name>
    <dbReference type="NCBI Taxonomy" id="58351"/>
    <lineage>
        <taxon>Bacteria</taxon>
        <taxon>Bacillati</taxon>
        <taxon>Actinomycetota</taxon>
        <taxon>Actinomycetes</taxon>
        <taxon>Kitasatosporales</taxon>
        <taxon>Streptomycetaceae</taxon>
        <taxon>Kitasatospora</taxon>
    </lineage>
</organism>